<dbReference type="Gene3D" id="1.25.40.10">
    <property type="entry name" value="Tetratricopeptide repeat domain"/>
    <property type="match status" value="1"/>
</dbReference>
<dbReference type="Gene3D" id="1.10.10.10">
    <property type="entry name" value="Winged helix-like DNA-binding domain superfamily/Winged helix DNA-binding domain"/>
    <property type="match status" value="1"/>
</dbReference>
<protein>
    <submittedName>
        <fullName evidence="5">TolB-like protein</fullName>
    </submittedName>
</protein>
<feature type="repeat" description="TPR" evidence="2">
    <location>
        <begin position="338"/>
        <end position="371"/>
    </location>
</feature>
<evidence type="ECO:0000313" key="5">
    <source>
        <dbReference type="EMBL" id="PTM92802.1"/>
    </source>
</evidence>
<sequence length="524" mass="57361">MLDLARGTLVRSGTPVAIRPKTFLLLSHLARHRGTVLSKDALLDAVWPDVTVTEDSLTQCVRDARRVLGNEAQQLLRTVPRRGYVLALPDASAPLPAASLQATAQDAALHRPPEPTVAVLPFKNTGDNSNDGLFIDGIVEEITNGLARFKTVAVIARNSAFAYRGEPGTAGATIGKALGVEFVVEGSVRRLGPRLSIAASLSDARDGLRLWGETFSGDGSDLFALSETIAYRIISRLVANIEGAVLHRPAASAPESIDAFEHLTRGIALLRSYGDGVNERARAHFLRAIALDERYGLAHAYLALTDLIITGYGGAPREALAACRDRAQTALTLAPEEARCHRIMGMVLLCYREHAAAEQHLRRSLDLNPYDADTLMQMGYLLTMRGRGEEALEWMDRAVRLNPIHPQWYHYDRSILFYAAGEYRRAAEELACIPGCGVLHDVRLAACYAMLGMRTKAAAQIRQVFEASPGLPIEDVVKTQLEFERDEDVEHLVRGVQLALDWFHGDDVSASERSAPCSSFPKKR</sequence>
<dbReference type="GO" id="GO:0000160">
    <property type="term" value="P:phosphorelay signal transduction system"/>
    <property type="evidence" value="ECO:0007669"/>
    <property type="project" value="InterPro"/>
</dbReference>
<evidence type="ECO:0000256" key="3">
    <source>
        <dbReference type="PROSITE-ProRule" id="PRU01091"/>
    </source>
</evidence>
<dbReference type="SMART" id="SM00862">
    <property type="entry name" value="Trans_reg_C"/>
    <property type="match status" value="1"/>
</dbReference>
<feature type="DNA-binding region" description="OmpR/PhoB-type" evidence="3">
    <location>
        <begin position="1"/>
        <end position="88"/>
    </location>
</feature>
<dbReference type="GO" id="GO:0003677">
    <property type="term" value="F:DNA binding"/>
    <property type="evidence" value="ECO:0007669"/>
    <property type="project" value="UniProtKB-UniRule"/>
</dbReference>
<dbReference type="InterPro" id="IPR036388">
    <property type="entry name" value="WH-like_DNA-bd_sf"/>
</dbReference>
<name>A0A2T5B1E7_MYCDI</name>
<organism evidence="5 6">
    <name type="scientific">Mycoplana dimorpha</name>
    <dbReference type="NCBI Taxonomy" id="28320"/>
    <lineage>
        <taxon>Bacteria</taxon>
        <taxon>Pseudomonadati</taxon>
        <taxon>Pseudomonadota</taxon>
        <taxon>Alphaproteobacteria</taxon>
        <taxon>Hyphomicrobiales</taxon>
        <taxon>Rhizobiaceae</taxon>
        <taxon>Mycoplana</taxon>
    </lineage>
</organism>
<keyword evidence="2" id="KW-0802">TPR repeat</keyword>
<dbReference type="InterPro" id="IPR001867">
    <property type="entry name" value="OmpR/PhoB-type_DNA-bd"/>
</dbReference>
<dbReference type="SUPFAM" id="SSF52964">
    <property type="entry name" value="TolB, N-terminal domain"/>
    <property type="match status" value="1"/>
</dbReference>
<feature type="domain" description="OmpR/PhoB-type" evidence="4">
    <location>
        <begin position="1"/>
        <end position="88"/>
    </location>
</feature>
<dbReference type="PROSITE" id="PS51755">
    <property type="entry name" value="OMPR_PHOB"/>
    <property type="match status" value="1"/>
</dbReference>
<keyword evidence="6" id="KW-1185">Reference proteome</keyword>
<dbReference type="EMBL" id="PZZZ01000007">
    <property type="protein sequence ID" value="PTM92802.1"/>
    <property type="molecule type" value="Genomic_DNA"/>
</dbReference>
<accession>A0A2T5B1E7</accession>
<dbReference type="SMART" id="SM00028">
    <property type="entry name" value="TPR"/>
    <property type="match status" value="2"/>
</dbReference>
<dbReference type="RefSeq" id="WP_170115923.1">
    <property type="nucleotide sequence ID" value="NZ_PZZZ01000007.1"/>
</dbReference>
<dbReference type="SUPFAM" id="SSF46894">
    <property type="entry name" value="C-terminal effector domain of the bipartite response regulators"/>
    <property type="match status" value="1"/>
</dbReference>
<evidence type="ECO:0000256" key="2">
    <source>
        <dbReference type="PROSITE-ProRule" id="PRU00339"/>
    </source>
</evidence>
<evidence type="ECO:0000313" key="6">
    <source>
        <dbReference type="Proteomes" id="UP000241247"/>
    </source>
</evidence>
<proteinExistence type="predicted"/>
<dbReference type="PANTHER" id="PTHR12558">
    <property type="entry name" value="CELL DIVISION CYCLE 16,23,27"/>
    <property type="match status" value="1"/>
</dbReference>
<reference evidence="5 6" key="1">
    <citation type="submission" date="2018-04" db="EMBL/GenBank/DDBJ databases">
        <title>Genomic Encyclopedia of Type Strains, Phase IV (KMG-IV): sequencing the most valuable type-strain genomes for metagenomic binning, comparative biology and taxonomic classification.</title>
        <authorList>
            <person name="Goeker M."/>
        </authorList>
    </citation>
    <scope>NUCLEOTIDE SEQUENCE [LARGE SCALE GENOMIC DNA]</scope>
    <source>
        <strain evidence="5 6">DSM 7138</strain>
    </source>
</reference>
<dbReference type="InterPro" id="IPR016032">
    <property type="entry name" value="Sig_transdc_resp-reg_C-effctor"/>
</dbReference>
<feature type="repeat" description="TPR" evidence="2">
    <location>
        <begin position="372"/>
        <end position="405"/>
    </location>
</feature>
<evidence type="ECO:0000259" key="4">
    <source>
        <dbReference type="PROSITE" id="PS51755"/>
    </source>
</evidence>
<dbReference type="GO" id="GO:0006355">
    <property type="term" value="P:regulation of DNA-templated transcription"/>
    <property type="evidence" value="ECO:0007669"/>
    <property type="project" value="InterPro"/>
</dbReference>
<dbReference type="AlphaFoldDB" id="A0A2T5B1E7"/>
<comment type="caution">
    <text evidence="5">The sequence shown here is derived from an EMBL/GenBank/DDBJ whole genome shotgun (WGS) entry which is preliminary data.</text>
</comment>
<dbReference type="Pfam" id="PF00486">
    <property type="entry name" value="Trans_reg_C"/>
    <property type="match status" value="1"/>
</dbReference>
<gene>
    <name evidence="5" type="ORF">C7449_107216</name>
</gene>
<keyword evidence="1 3" id="KW-0238">DNA-binding</keyword>
<dbReference type="InterPro" id="IPR011990">
    <property type="entry name" value="TPR-like_helical_dom_sf"/>
</dbReference>
<dbReference type="Proteomes" id="UP000241247">
    <property type="component" value="Unassembled WGS sequence"/>
</dbReference>
<dbReference type="PANTHER" id="PTHR12558:SF33">
    <property type="entry name" value="BLL7664 PROTEIN"/>
    <property type="match status" value="1"/>
</dbReference>
<dbReference type="InterPro" id="IPR019734">
    <property type="entry name" value="TPR_rpt"/>
</dbReference>
<dbReference type="Gene3D" id="3.40.50.10070">
    <property type="entry name" value="TolB, N-terminal domain"/>
    <property type="match status" value="1"/>
</dbReference>
<dbReference type="SUPFAM" id="SSF48452">
    <property type="entry name" value="TPR-like"/>
    <property type="match status" value="1"/>
</dbReference>
<evidence type="ECO:0000256" key="1">
    <source>
        <dbReference type="ARBA" id="ARBA00023125"/>
    </source>
</evidence>
<dbReference type="CDD" id="cd00383">
    <property type="entry name" value="trans_reg_C"/>
    <property type="match status" value="1"/>
</dbReference>
<dbReference type="PROSITE" id="PS50005">
    <property type="entry name" value="TPR"/>
    <property type="match status" value="2"/>
</dbReference>